<proteinExistence type="inferred from homology"/>
<dbReference type="EMBL" id="JAZHRV010000001">
    <property type="protein sequence ID" value="MEH2555651.1"/>
    <property type="molecule type" value="Genomic_DNA"/>
</dbReference>
<evidence type="ECO:0000256" key="2">
    <source>
        <dbReference type="SAM" id="SignalP"/>
    </source>
</evidence>
<feature type="chain" id="PRO_5047260219" evidence="2">
    <location>
        <begin position="26"/>
        <end position="322"/>
    </location>
</feature>
<dbReference type="PANTHER" id="PTHR42928:SF5">
    <property type="entry name" value="BLR1237 PROTEIN"/>
    <property type="match status" value="1"/>
</dbReference>
<comment type="caution">
    <text evidence="3">The sequence shown here is derived from an EMBL/GenBank/DDBJ whole genome shotgun (WGS) entry which is preliminary data.</text>
</comment>
<evidence type="ECO:0000313" key="4">
    <source>
        <dbReference type="Proteomes" id="UP001364224"/>
    </source>
</evidence>
<protein>
    <submittedName>
        <fullName evidence="3">Tripartite-type tricarboxylate transporter receptor subunit TctC</fullName>
    </submittedName>
</protein>
<dbReference type="PANTHER" id="PTHR42928">
    <property type="entry name" value="TRICARBOXYLATE-BINDING PROTEIN"/>
    <property type="match status" value="1"/>
</dbReference>
<dbReference type="InterPro" id="IPR005064">
    <property type="entry name" value="BUG"/>
</dbReference>
<keyword evidence="3" id="KW-0675">Receptor</keyword>
<name>A0ABU8BC21_9BRAD</name>
<dbReference type="Gene3D" id="3.40.190.150">
    <property type="entry name" value="Bordetella uptake gene, domain 1"/>
    <property type="match status" value="1"/>
</dbReference>
<dbReference type="PIRSF" id="PIRSF017082">
    <property type="entry name" value="YflP"/>
    <property type="match status" value="1"/>
</dbReference>
<organism evidence="3 4">
    <name type="scientific">Bradyrhizobium algeriense</name>
    <dbReference type="NCBI Taxonomy" id="634784"/>
    <lineage>
        <taxon>Bacteria</taxon>
        <taxon>Pseudomonadati</taxon>
        <taxon>Pseudomonadota</taxon>
        <taxon>Alphaproteobacteria</taxon>
        <taxon>Hyphomicrobiales</taxon>
        <taxon>Nitrobacteraceae</taxon>
        <taxon>Bradyrhizobium</taxon>
    </lineage>
</organism>
<sequence length="322" mass="33496">MVAALRVVLAATWLLSGVAASSAQGYPSKPVRVVVGFPAGGPTDAIARIVAQKLTDNLGHQFFVENVGGAGGNIAAGQVARVTPDGYTIMVISTGFVVNPSLYAKVPYDPVKDFVPVTLVAVSPNVVVVNPQVPAKTLPELVQLIRDNPGKYGFAGPGIGSTPHLGGELFRLAFKLDLVHVPFTGAGPAIQATVGGHTPIAFTALPPALSAVQSGQLRALGVASTERAAGMADVPTFAEQGVKDQDADTLTGIVAPAGTPKEIVDLLYREIAGIVAQPDVKERLTTLGFKAVANTPDQFGARIRLEMDKWGKVVRDAKLRIE</sequence>
<dbReference type="SUPFAM" id="SSF53850">
    <property type="entry name" value="Periplasmic binding protein-like II"/>
    <property type="match status" value="1"/>
</dbReference>
<dbReference type="Proteomes" id="UP001364224">
    <property type="component" value="Unassembled WGS sequence"/>
</dbReference>
<keyword evidence="4" id="KW-1185">Reference proteome</keyword>
<gene>
    <name evidence="3" type="ORF">V1286_003180</name>
</gene>
<evidence type="ECO:0000313" key="3">
    <source>
        <dbReference type="EMBL" id="MEH2555651.1"/>
    </source>
</evidence>
<dbReference type="Gene3D" id="3.40.190.10">
    <property type="entry name" value="Periplasmic binding protein-like II"/>
    <property type="match status" value="1"/>
</dbReference>
<dbReference type="InterPro" id="IPR042100">
    <property type="entry name" value="Bug_dom1"/>
</dbReference>
<keyword evidence="2" id="KW-0732">Signal</keyword>
<feature type="signal peptide" evidence="2">
    <location>
        <begin position="1"/>
        <end position="25"/>
    </location>
</feature>
<dbReference type="Pfam" id="PF03401">
    <property type="entry name" value="TctC"/>
    <property type="match status" value="1"/>
</dbReference>
<evidence type="ECO:0000256" key="1">
    <source>
        <dbReference type="ARBA" id="ARBA00006987"/>
    </source>
</evidence>
<accession>A0ABU8BC21</accession>
<dbReference type="RefSeq" id="WP_334480793.1">
    <property type="nucleotide sequence ID" value="NZ_JAZHRV010000001.1"/>
</dbReference>
<comment type="similarity">
    <text evidence="1">Belongs to the UPF0065 (bug) family.</text>
</comment>
<reference evidence="3 4" key="1">
    <citation type="submission" date="2024-02" db="EMBL/GenBank/DDBJ databases">
        <title>Adaptive strategies in a cosmopolitan and abundant soil bacterium.</title>
        <authorList>
            <person name="Carini P."/>
        </authorList>
    </citation>
    <scope>NUCLEOTIDE SEQUENCE [LARGE SCALE GENOMIC DNA]</scope>
    <source>
        <strain evidence="3 4">AZCC 1608</strain>
    </source>
</reference>